<dbReference type="AlphaFoldDB" id="F4KVP8"/>
<evidence type="ECO:0000313" key="2">
    <source>
        <dbReference type="Proteomes" id="UP000008461"/>
    </source>
</evidence>
<gene>
    <name evidence="1" type="ordered locus">Halhy_4670</name>
</gene>
<reference key="2">
    <citation type="submission" date="2011-04" db="EMBL/GenBank/DDBJ databases">
        <title>Complete sequence of chromosome of Haliscomenobacter hydrossis DSM 1100.</title>
        <authorList>
            <consortium name="US DOE Joint Genome Institute (JGI-PGF)"/>
            <person name="Lucas S."/>
            <person name="Han J."/>
            <person name="Lapidus A."/>
            <person name="Bruce D."/>
            <person name="Goodwin L."/>
            <person name="Pitluck S."/>
            <person name="Peters L."/>
            <person name="Kyrpides N."/>
            <person name="Mavromatis K."/>
            <person name="Ivanova N."/>
            <person name="Ovchinnikova G."/>
            <person name="Pagani I."/>
            <person name="Daligault H."/>
            <person name="Detter J.C."/>
            <person name="Han C."/>
            <person name="Land M."/>
            <person name="Hauser L."/>
            <person name="Markowitz V."/>
            <person name="Cheng J.-F."/>
            <person name="Hugenholtz P."/>
            <person name="Woyke T."/>
            <person name="Wu D."/>
            <person name="Verbarg S."/>
            <person name="Frueling A."/>
            <person name="Brambilla E."/>
            <person name="Klenk H.-P."/>
            <person name="Eisen J.A."/>
        </authorList>
    </citation>
    <scope>NUCLEOTIDE SEQUENCE</scope>
    <source>
        <strain>DSM 1100</strain>
    </source>
</reference>
<protein>
    <submittedName>
        <fullName evidence="1">Uncharacterized protein</fullName>
    </submittedName>
</protein>
<dbReference type="Proteomes" id="UP000008461">
    <property type="component" value="Chromosome"/>
</dbReference>
<reference evidence="1 2" key="1">
    <citation type="journal article" date="2011" name="Stand. Genomic Sci.">
        <title>Complete genome sequence of Haliscomenobacter hydrossis type strain (O).</title>
        <authorList>
            <consortium name="US DOE Joint Genome Institute (JGI-PGF)"/>
            <person name="Daligault H."/>
            <person name="Lapidus A."/>
            <person name="Zeytun A."/>
            <person name="Nolan M."/>
            <person name="Lucas S."/>
            <person name="Del Rio T.G."/>
            <person name="Tice H."/>
            <person name="Cheng J.F."/>
            <person name="Tapia R."/>
            <person name="Han C."/>
            <person name="Goodwin L."/>
            <person name="Pitluck S."/>
            <person name="Liolios K."/>
            <person name="Pagani I."/>
            <person name="Ivanova N."/>
            <person name="Huntemann M."/>
            <person name="Mavromatis K."/>
            <person name="Mikhailova N."/>
            <person name="Pati A."/>
            <person name="Chen A."/>
            <person name="Palaniappan K."/>
            <person name="Land M."/>
            <person name="Hauser L."/>
            <person name="Brambilla E.M."/>
            <person name="Rohde M."/>
            <person name="Verbarg S."/>
            <person name="Goker M."/>
            <person name="Bristow J."/>
            <person name="Eisen J.A."/>
            <person name="Markowitz V."/>
            <person name="Hugenholtz P."/>
            <person name="Kyrpides N.C."/>
            <person name="Klenk H.P."/>
            <person name="Woyke T."/>
        </authorList>
    </citation>
    <scope>NUCLEOTIDE SEQUENCE [LARGE SCALE GENOMIC DNA]</scope>
    <source>
        <strain evidence="2">ATCC 27775 / DSM 1100 / LMG 10767 / O</strain>
    </source>
</reference>
<evidence type="ECO:0000313" key="1">
    <source>
        <dbReference type="EMBL" id="AEE52505.1"/>
    </source>
</evidence>
<name>F4KVP8_HALH1</name>
<dbReference type="EMBL" id="CP002691">
    <property type="protein sequence ID" value="AEE52505.1"/>
    <property type="molecule type" value="Genomic_DNA"/>
</dbReference>
<sequence length="82" mass="9342">MTKIIFNIERSEDAKLLEAFAQKLGITYAYQGESENTEQPAMSDEEWIRSIAGSWNDFPETAEEMIALIEESRTLGRGIEQL</sequence>
<keyword evidence="2" id="KW-1185">Reference proteome</keyword>
<organism evidence="1 2">
    <name type="scientific">Haliscomenobacter hydrossis (strain ATCC 27775 / DSM 1100 / LMG 10767 / O)</name>
    <dbReference type="NCBI Taxonomy" id="760192"/>
    <lineage>
        <taxon>Bacteria</taxon>
        <taxon>Pseudomonadati</taxon>
        <taxon>Bacteroidota</taxon>
        <taxon>Saprospiria</taxon>
        <taxon>Saprospirales</taxon>
        <taxon>Haliscomenobacteraceae</taxon>
        <taxon>Haliscomenobacter</taxon>
    </lineage>
</organism>
<accession>F4KVP8</accession>
<dbReference type="KEGG" id="hhy:Halhy_4670"/>
<proteinExistence type="predicted"/>
<dbReference type="OrthoDB" id="5472118at2"/>
<dbReference type="HOGENOM" id="CLU_2553534_0_0_10"/>
<dbReference type="RefSeq" id="WP_013767043.1">
    <property type="nucleotide sequence ID" value="NC_015510.1"/>
</dbReference>